<dbReference type="InterPro" id="IPR001753">
    <property type="entry name" value="Enoyl-CoA_hydra/iso"/>
</dbReference>
<comment type="caution">
    <text evidence="2">The sequence shown here is derived from an EMBL/GenBank/DDBJ whole genome shotgun (WGS) entry which is preliminary data.</text>
</comment>
<dbReference type="Proteomes" id="UP001601288">
    <property type="component" value="Unassembled WGS sequence"/>
</dbReference>
<dbReference type="Gene3D" id="1.10.12.10">
    <property type="entry name" value="Lyase 2-enoyl-coa Hydratase, Chain A, domain 2"/>
    <property type="match status" value="1"/>
</dbReference>
<evidence type="ECO:0000256" key="1">
    <source>
        <dbReference type="ARBA" id="ARBA00005254"/>
    </source>
</evidence>
<dbReference type="RefSeq" id="WP_358289114.1">
    <property type="nucleotide sequence ID" value="NZ_JBEYGJ010000037.1"/>
</dbReference>
<dbReference type="InterPro" id="IPR014748">
    <property type="entry name" value="Enoyl-CoA_hydra_C"/>
</dbReference>
<proteinExistence type="inferred from homology"/>
<comment type="similarity">
    <text evidence="1">Belongs to the enoyl-CoA hydratase/isomerase family.</text>
</comment>
<dbReference type="PANTHER" id="PTHR42964:SF1">
    <property type="entry name" value="POLYKETIDE BIOSYNTHESIS ENOYL-COA HYDRATASE PKSH-RELATED"/>
    <property type="match status" value="1"/>
</dbReference>
<dbReference type="Pfam" id="PF00378">
    <property type="entry name" value="ECH_1"/>
    <property type="match status" value="1"/>
</dbReference>
<dbReference type="NCBIfam" id="NF005879">
    <property type="entry name" value="PRK07827.1"/>
    <property type="match status" value="1"/>
</dbReference>
<evidence type="ECO:0000313" key="2">
    <source>
        <dbReference type="EMBL" id="MFE9230051.1"/>
    </source>
</evidence>
<dbReference type="Gene3D" id="3.90.226.10">
    <property type="entry name" value="2-enoyl-CoA Hydratase, Chain A, domain 1"/>
    <property type="match status" value="1"/>
</dbReference>
<dbReference type="SUPFAM" id="SSF52096">
    <property type="entry name" value="ClpP/crotonase"/>
    <property type="match status" value="1"/>
</dbReference>
<name>A0ABW6LQG1_9ACTN</name>
<evidence type="ECO:0000313" key="3">
    <source>
        <dbReference type="Proteomes" id="UP001601288"/>
    </source>
</evidence>
<protein>
    <submittedName>
        <fullName evidence="2">Enoyl-CoA hydratase family protein</fullName>
    </submittedName>
</protein>
<reference evidence="2 3" key="1">
    <citation type="submission" date="2024-10" db="EMBL/GenBank/DDBJ databases">
        <title>The Natural Products Discovery Center: Release of the First 8490 Sequenced Strains for Exploring Actinobacteria Biosynthetic Diversity.</title>
        <authorList>
            <person name="Kalkreuter E."/>
            <person name="Kautsar S.A."/>
            <person name="Yang D."/>
            <person name="Bader C.D."/>
            <person name="Teijaro C.N."/>
            <person name="Fluegel L."/>
            <person name="Davis C.M."/>
            <person name="Simpson J.R."/>
            <person name="Lauterbach L."/>
            <person name="Steele A.D."/>
            <person name="Gui C."/>
            <person name="Meng S."/>
            <person name="Li G."/>
            <person name="Viehrig K."/>
            <person name="Ye F."/>
            <person name="Su P."/>
            <person name="Kiefer A.F."/>
            <person name="Nichols A."/>
            <person name="Cepeda A.J."/>
            <person name="Yan W."/>
            <person name="Fan B."/>
            <person name="Jiang Y."/>
            <person name="Adhikari A."/>
            <person name="Zheng C.-J."/>
            <person name="Schuster L."/>
            <person name="Cowan T.M."/>
            <person name="Smanski M.J."/>
            <person name="Chevrette M.G."/>
            <person name="De Carvalho L.P.S."/>
            <person name="Shen B."/>
        </authorList>
    </citation>
    <scope>NUCLEOTIDE SEQUENCE [LARGE SCALE GENOMIC DNA]</scope>
    <source>
        <strain evidence="2 3">NPDC007066</strain>
    </source>
</reference>
<dbReference type="InterPro" id="IPR051683">
    <property type="entry name" value="Enoyl-CoA_Hydratase/Isomerase"/>
</dbReference>
<keyword evidence="3" id="KW-1185">Reference proteome</keyword>
<dbReference type="PANTHER" id="PTHR42964">
    <property type="entry name" value="ENOYL-COA HYDRATASE"/>
    <property type="match status" value="1"/>
</dbReference>
<sequence length="260" mass="27143">MTEQTPDLVATDIEAGIATLTLDSPGNRNALSAALVEQLLAGLDHVAADESVRAVVLTHTGPTFCAGADLKEAADGGMRQGAEALLELLRKIVETPVPVIAHLKGNARAGGIGLIGAADIAVAPADTTFSFSEVRLGLAPAIISLTVLPHLDERAAARYFLTGETFDGATAAGIGLLTEAPDGVQATDERLAELLAALRLCSRQGLTESKKLTAARTLRTIEERGAEMVRLSADLFASEEAAEGMRAFGERRPPRWAPNS</sequence>
<dbReference type="EMBL" id="JBIAFP010000030">
    <property type="protein sequence ID" value="MFE9230051.1"/>
    <property type="molecule type" value="Genomic_DNA"/>
</dbReference>
<gene>
    <name evidence="2" type="ORF">ACFYM3_36845</name>
</gene>
<accession>A0ABW6LQG1</accession>
<dbReference type="InterPro" id="IPR029045">
    <property type="entry name" value="ClpP/crotonase-like_dom_sf"/>
</dbReference>
<organism evidence="2 3">
    <name type="scientific">Streptomyces massasporeus</name>
    <dbReference type="NCBI Taxonomy" id="67324"/>
    <lineage>
        <taxon>Bacteria</taxon>
        <taxon>Bacillati</taxon>
        <taxon>Actinomycetota</taxon>
        <taxon>Actinomycetes</taxon>
        <taxon>Kitasatosporales</taxon>
        <taxon>Streptomycetaceae</taxon>
        <taxon>Streptomyces</taxon>
    </lineage>
</organism>
<dbReference type="CDD" id="cd06558">
    <property type="entry name" value="crotonase-like"/>
    <property type="match status" value="1"/>
</dbReference>